<evidence type="ECO:0000313" key="2">
    <source>
        <dbReference type="EMBL" id="ORW63956.1"/>
    </source>
</evidence>
<proteinExistence type="predicted"/>
<accession>A0AAJ3NL41</accession>
<organism evidence="2 3">
    <name type="scientific">Mycobacterium saskatchewanense</name>
    <dbReference type="NCBI Taxonomy" id="220927"/>
    <lineage>
        <taxon>Bacteria</taxon>
        <taxon>Bacillati</taxon>
        <taxon>Actinomycetota</taxon>
        <taxon>Actinomycetes</taxon>
        <taxon>Mycobacteriales</taxon>
        <taxon>Mycobacteriaceae</taxon>
        <taxon>Mycobacterium</taxon>
        <taxon>Mycobacterium simiae complex</taxon>
    </lineage>
</organism>
<keyword evidence="3" id="KW-1185">Reference proteome</keyword>
<comment type="caution">
    <text evidence="2">The sequence shown here is derived from an EMBL/GenBank/DDBJ whole genome shotgun (WGS) entry which is preliminary data.</text>
</comment>
<evidence type="ECO:0000313" key="3">
    <source>
        <dbReference type="Proteomes" id="UP000193387"/>
    </source>
</evidence>
<sequence>MPVSHGSGGHRLDARRIEQPVEDRYRPGDGHAAADVERGPGRGRQAHSPPDVHLVIGQPIAVDATIPG</sequence>
<dbReference type="Proteomes" id="UP000193387">
    <property type="component" value="Unassembled WGS sequence"/>
</dbReference>
<feature type="compositionally biased region" description="Basic and acidic residues" evidence="1">
    <location>
        <begin position="10"/>
        <end position="40"/>
    </location>
</feature>
<feature type="region of interest" description="Disordered" evidence="1">
    <location>
        <begin position="1"/>
        <end position="56"/>
    </location>
</feature>
<name>A0AAJ3NL41_9MYCO</name>
<dbReference type="AlphaFoldDB" id="A0AAJ3NL41"/>
<dbReference type="EMBL" id="LQPR01000085">
    <property type="protein sequence ID" value="ORW63956.1"/>
    <property type="molecule type" value="Genomic_DNA"/>
</dbReference>
<evidence type="ECO:0000256" key="1">
    <source>
        <dbReference type="SAM" id="MobiDB-lite"/>
    </source>
</evidence>
<gene>
    <name evidence="2" type="ORF">AWC23_27260</name>
</gene>
<protein>
    <submittedName>
        <fullName evidence="2">Uncharacterized protein</fullName>
    </submittedName>
</protein>
<reference evidence="2 3" key="1">
    <citation type="submission" date="2016-01" db="EMBL/GenBank/DDBJ databases">
        <title>The new phylogeny of the genus Mycobacterium.</title>
        <authorList>
            <person name="Tarcisio F."/>
            <person name="Conor M."/>
            <person name="Antonella G."/>
            <person name="Elisabetta G."/>
            <person name="Giulia F.S."/>
            <person name="Sara T."/>
            <person name="Anna F."/>
            <person name="Clotilde B."/>
            <person name="Roberto B."/>
            <person name="Veronica D.S."/>
            <person name="Fabio R."/>
            <person name="Monica P."/>
            <person name="Olivier J."/>
            <person name="Enrico T."/>
            <person name="Nicola S."/>
        </authorList>
    </citation>
    <scope>NUCLEOTIDE SEQUENCE [LARGE SCALE GENOMIC DNA]</scope>
    <source>
        <strain evidence="2 3">DSM 44616</strain>
    </source>
</reference>